<sequence length="308" mass="35823">MIERWNANSPDIPIVFEINETANWIKRNKFTRVIKLHLDVLDTLNIIDNNNKHSWMLLYIGHTKESDTDLYSVYRILLCLPEIDPSKTILFDPITCDLDLTGLQLNRLLKRRTYLIERAKDAQYIGILVCTLSIKHYQHIIDRLKLLLKNAKRSCITLIVGRLNPEKLANLPELQLLIIIACPETSLLDSYNFHIPVITPYEMECALHSCYINDYSLNDERTWTAEKFFIDFHDLLPENKLHPEGNSQSLIVQSSGELIDYNQWNLYANRVNRTWYGLDPKIGQTPIAQIKDGRVGLPTQYTDEKNVE</sequence>
<dbReference type="Proteomes" id="UP000290809">
    <property type="component" value="Unassembled WGS sequence"/>
</dbReference>
<organism evidence="7 8">
    <name type="scientific">Schistosoma bovis</name>
    <name type="common">Blood fluke</name>
    <dbReference type="NCBI Taxonomy" id="6184"/>
    <lineage>
        <taxon>Eukaryota</taxon>
        <taxon>Metazoa</taxon>
        <taxon>Spiralia</taxon>
        <taxon>Lophotrochozoa</taxon>
        <taxon>Platyhelminthes</taxon>
        <taxon>Trematoda</taxon>
        <taxon>Digenea</taxon>
        <taxon>Strigeidida</taxon>
        <taxon>Schistosomatoidea</taxon>
        <taxon>Schistosomatidae</taxon>
        <taxon>Schistosoma</taxon>
    </lineage>
</organism>
<reference evidence="7 8" key="1">
    <citation type="journal article" date="2019" name="PLoS Pathog.">
        <title>Genome sequence of the bovine parasite Schistosoma bovis Tanzania.</title>
        <authorList>
            <person name="Oey H."/>
            <person name="Zakrzewski M."/>
            <person name="Gobert G."/>
            <person name="Gravermann K."/>
            <person name="Stoye J."/>
            <person name="Jones M."/>
            <person name="Mcmanus D."/>
            <person name="Krause L."/>
        </authorList>
    </citation>
    <scope>NUCLEOTIDE SEQUENCE [LARGE SCALE GENOMIC DNA]</scope>
    <source>
        <strain evidence="7 8">TAN1997</strain>
    </source>
</reference>
<comment type="cofactor">
    <cofactor evidence="1">
        <name>[4Fe-4S] cluster</name>
        <dbReference type="ChEBI" id="CHEBI:49883"/>
    </cofactor>
</comment>
<dbReference type="InterPro" id="IPR016435">
    <property type="entry name" value="DPH1/DPH2"/>
</dbReference>
<evidence type="ECO:0000313" key="7">
    <source>
        <dbReference type="EMBL" id="RTG85561.1"/>
    </source>
</evidence>
<dbReference type="Gene3D" id="3.40.50.11860">
    <property type="entry name" value="Diphthamide synthesis DPH1/DPH2 domain 3"/>
    <property type="match status" value="1"/>
</dbReference>
<dbReference type="NCBIfam" id="TIGR00322">
    <property type="entry name" value="diphth2_R"/>
    <property type="match status" value="1"/>
</dbReference>
<dbReference type="STRING" id="6184.A0A430QCW9"/>
<dbReference type="GO" id="GO:0046872">
    <property type="term" value="F:metal ion binding"/>
    <property type="evidence" value="ECO:0007669"/>
    <property type="project" value="UniProtKB-KW"/>
</dbReference>
<dbReference type="AlphaFoldDB" id="A0A430QCW9"/>
<dbReference type="PANTHER" id="PTHR10762:SF2">
    <property type="entry name" value="2-(3-AMINO-3-CARBOXYPROPYL)HISTIDINE SYNTHASE SUBUNIT 2"/>
    <property type="match status" value="1"/>
</dbReference>
<gene>
    <name evidence="7" type="ORF">DC041_0012022</name>
</gene>
<dbReference type="FunFam" id="3.40.50.11860:FF:000001">
    <property type="entry name" value="2-(3-amino-3-carboxypropyl)histidine synthase subunit 2"/>
    <property type="match status" value="1"/>
</dbReference>
<proteinExistence type="inferred from homology"/>
<evidence type="ECO:0000256" key="5">
    <source>
        <dbReference type="ARBA" id="ARBA00023004"/>
    </source>
</evidence>
<keyword evidence="4" id="KW-0479">Metal-binding</keyword>
<dbReference type="SFLD" id="SFLDS00032">
    <property type="entry name" value="Radical_SAM_3-amino-3-carboxyp"/>
    <property type="match status" value="1"/>
</dbReference>
<name>A0A430QCW9_SCHBO</name>
<dbReference type="GO" id="GO:0090560">
    <property type="term" value="F:2-(3-amino-3-carboxypropyl)histidine synthase activity"/>
    <property type="evidence" value="ECO:0007669"/>
    <property type="project" value="InterPro"/>
</dbReference>
<keyword evidence="5" id="KW-0408">Iron</keyword>
<evidence type="ECO:0000256" key="6">
    <source>
        <dbReference type="ARBA" id="ARBA00023014"/>
    </source>
</evidence>
<dbReference type="PANTHER" id="PTHR10762">
    <property type="entry name" value="DIPHTHAMIDE BIOSYNTHESIS PROTEIN"/>
    <property type="match status" value="1"/>
</dbReference>
<comment type="similarity">
    <text evidence="3">Belongs to the DPH1/DPH2 family. DPH2 subfamily.</text>
</comment>
<dbReference type="GO" id="GO:0051536">
    <property type="term" value="F:iron-sulfur cluster binding"/>
    <property type="evidence" value="ECO:0007669"/>
    <property type="project" value="UniProtKB-KW"/>
</dbReference>
<keyword evidence="8" id="KW-1185">Reference proteome</keyword>
<evidence type="ECO:0000313" key="8">
    <source>
        <dbReference type="Proteomes" id="UP000290809"/>
    </source>
</evidence>
<evidence type="ECO:0000256" key="1">
    <source>
        <dbReference type="ARBA" id="ARBA00001966"/>
    </source>
</evidence>
<keyword evidence="6" id="KW-0411">Iron-sulfur</keyword>
<accession>A0A430QCW9</accession>
<evidence type="ECO:0000256" key="4">
    <source>
        <dbReference type="ARBA" id="ARBA00022723"/>
    </source>
</evidence>
<dbReference type="GO" id="GO:0017183">
    <property type="term" value="P:protein histidyl modification to diphthamide"/>
    <property type="evidence" value="ECO:0007669"/>
    <property type="project" value="InterPro"/>
</dbReference>
<dbReference type="EMBL" id="QMKO01001950">
    <property type="protein sequence ID" value="RTG85561.1"/>
    <property type="molecule type" value="Genomic_DNA"/>
</dbReference>
<comment type="caution">
    <text evidence="7">The sequence shown here is derived from an EMBL/GenBank/DDBJ whole genome shotgun (WGS) entry which is preliminary data.</text>
</comment>
<dbReference type="Pfam" id="PF01866">
    <property type="entry name" value="Diphthamide_syn"/>
    <property type="match status" value="1"/>
</dbReference>
<protein>
    <submittedName>
        <fullName evidence="7">Diphthamide biosynthesis protein 2</fullName>
    </submittedName>
</protein>
<comment type="pathway">
    <text evidence="2">Protein modification; peptidyl-diphthamide biosynthesis.</text>
</comment>
<evidence type="ECO:0000256" key="3">
    <source>
        <dbReference type="ARBA" id="ARBA00006179"/>
    </source>
</evidence>
<dbReference type="InterPro" id="IPR042265">
    <property type="entry name" value="DPH1/DPH2_3"/>
</dbReference>
<evidence type="ECO:0000256" key="2">
    <source>
        <dbReference type="ARBA" id="ARBA00005156"/>
    </source>
</evidence>